<gene>
    <name evidence="1" type="ORF">K503DRAFT_806218</name>
</gene>
<evidence type="ECO:0000313" key="2">
    <source>
        <dbReference type="Proteomes" id="UP000092154"/>
    </source>
</evidence>
<sequence length="147" mass="15403">MSGLPVEGAVYNIVNSSGNNLAASVATNGGNTLCGQPVNTNGYYQGWMVHYTDKANLVCTITEAQHQDSAGVRIIVPGKPVVPMDIKQKWTLKPLGQGFTTIGMPAIGGGFDYVWDLSDACACTGKPVVINAPTLADSQAWSFQLAG</sequence>
<reference evidence="1 2" key="1">
    <citation type="submission" date="2016-06" db="EMBL/GenBank/DDBJ databases">
        <title>Comparative genomics of the ectomycorrhizal sister species Rhizopogon vinicolor and Rhizopogon vesiculosus (Basidiomycota: Boletales) reveals a divergence of the mating type B locus.</title>
        <authorList>
            <consortium name="DOE Joint Genome Institute"/>
            <person name="Mujic A.B."/>
            <person name="Kuo A."/>
            <person name="Tritt A."/>
            <person name="Lipzen A."/>
            <person name="Chen C."/>
            <person name="Johnson J."/>
            <person name="Sharma A."/>
            <person name="Barry K."/>
            <person name="Grigoriev I.V."/>
            <person name="Spatafora J.W."/>
        </authorList>
    </citation>
    <scope>NUCLEOTIDE SEQUENCE [LARGE SCALE GENOMIC DNA]</scope>
    <source>
        <strain evidence="1 2">AM-OR11-026</strain>
    </source>
</reference>
<protein>
    <recommendedName>
        <fullName evidence="3">Ricin B lectin domain-containing protein</fullName>
    </recommendedName>
</protein>
<evidence type="ECO:0000313" key="1">
    <source>
        <dbReference type="EMBL" id="OAX31255.1"/>
    </source>
</evidence>
<dbReference type="OrthoDB" id="2694920at2759"/>
<dbReference type="InterPro" id="IPR035992">
    <property type="entry name" value="Ricin_B-like_lectins"/>
</dbReference>
<accession>A0A1B7MF78</accession>
<dbReference type="EMBL" id="KV449494">
    <property type="protein sequence ID" value="OAX31255.1"/>
    <property type="molecule type" value="Genomic_DNA"/>
</dbReference>
<organism evidence="1 2">
    <name type="scientific">Rhizopogon vinicolor AM-OR11-026</name>
    <dbReference type="NCBI Taxonomy" id="1314800"/>
    <lineage>
        <taxon>Eukaryota</taxon>
        <taxon>Fungi</taxon>
        <taxon>Dikarya</taxon>
        <taxon>Basidiomycota</taxon>
        <taxon>Agaricomycotina</taxon>
        <taxon>Agaricomycetes</taxon>
        <taxon>Agaricomycetidae</taxon>
        <taxon>Boletales</taxon>
        <taxon>Suillineae</taxon>
        <taxon>Rhizopogonaceae</taxon>
        <taxon>Rhizopogon</taxon>
    </lineage>
</organism>
<dbReference type="InParanoid" id="A0A1B7MF78"/>
<dbReference type="Gene3D" id="2.80.10.50">
    <property type="match status" value="1"/>
</dbReference>
<dbReference type="Proteomes" id="UP000092154">
    <property type="component" value="Unassembled WGS sequence"/>
</dbReference>
<proteinExistence type="predicted"/>
<evidence type="ECO:0008006" key="3">
    <source>
        <dbReference type="Google" id="ProtNLM"/>
    </source>
</evidence>
<dbReference type="AlphaFoldDB" id="A0A1B7MF78"/>
<dbReference type="SUPFAM" id="SSF50370">
    <property type="entry name" value="Ricin B-like lectins"/>
    <property type="match status" value="1"/>
</dbReference>
<keyword evidence="2" id="KW-1185">Reference proteome</keyword>
<name>A0A1B7MF78_9AGAM</name>